<proteinExistence type="inferred from homology"/>
<reference evidence="2 3" key="1">
    <citation type="submission" date="2021-01" db="EMBL/GenBank/DDBJ databases">
        <title>Genomics of switchgrass bacterial isolates.</title>
        <authorList>
            <person name="Shade A."/>
        </authorList>
    </citation>
    <scope>NUCLEOTIDE SEQUENCE [LARGE SCALE GENOMIC DNA]</scope>
    <source>
        <strain evidence="2 3">PvP111</strain>
    </source>
</reference>
<dbReference type="PANTHER" id="PTHR18964">
    <property type="entry name" value="ROK (REPRESSOR, ORF, KINASE) FAMILY"/>
    <property type="match status" value="1"/>
</dbReference>
<dbReference type="Pfam" id="PF00480">
    <property type="entry name" value="ROK"/>
    <property type="match status" value="1"/>
</dbReference>
<evidence type="ECO:0000313" key="3">
    <source>
        <dbReference type="Proteomes" id="UP000703038"/>
    </source>
</evidence>
<dbReference type="EMBL" id="JAFBBK010000001">
    <property type="protein sequence ID" value="MBM7416439.1"/>
    <property type="molecule type" value="Genomic_DNA"/>
</dbReference>
<comment type="similarity">
    <text evidence="1">Belongs to the ROK (NagC/XylR) family.</text>
</comment>
<sequence>MTTTERTSLALDIGGTKFTAAVVGADGRPQDPVVVPTPTENVWAACEELLLSVVSAAGVEFQDIEAVGIASAGPVDTVAGTVAPINIAEWYEGFGLVDAVRGVVPNATVTLALDGACAALAEHRFGAARHVQNVLGMVVSTGIGGGLVLGGEIVRGHSGNAGHVGHIVVPGSVEPCTCGGVGCVETVASGPNAVRWARENGWEGATGIELAESARAADPVAVAALQRAGVALGQAIASAAALLDIETAVLGGGFSAAGPALWNPIRETVALHARLGFLESFTVVPAALGAVGTLTGAAALVTPRQH</sequence>
<dbReference type="Proteomes" id="UP000703038">
    <property type="component" value="Unassembled WGS sequence"/>
</dbReference>
<name>A0ABS2KWX0_9NOCA</name>
<evidence type="ECO:0000256" key="1">
    <source>
        <dbReference type="ARBA" id="ARBA00006479"/>
    </source>
</evidence>
<organism evidence="2 3">
    <name type="scientific">Rhodococcoides corynebacterioides</name>
    <dbReference type="NCBI Taxonomy" id="53972"/>
    <lineage>
        <taxon>Bacteria</taxon>
        <taxon>Bacillati</taxon>
        <taxon>Actinomycetota</taxon>
        <taxon>Actinomycetes</taxon>
        <taxon>Mycobacteriales</taxon>
        <taxon>Nocardiaceae</taxon>
        <taxon>Rhodococcoides</taxon>
    </lineage>
</organism>
<dbReference type="GO" id="GO:0004340">
    <property type="term" value="F:glucokinase activity"/>
    <property type="evidence" value="ECO:0007669"/>
    <property type="project" value="UniProtKB-EC"/>
</dbReference>
<dbReference type="InterPro" id="IPR049874">
    <property type="entry name" value="ROK_cs"/>
</dbReference>
<dbReference type="InterPro" id="IPR000600">
    <property type="entry name" value="ROK"/>
</dbReference>
<dbReference type="InterPro" id="IPR043129">
    <property type="entry name" value="ATPase_NBD"/>
</dbReference>
<evidence type="ECO:0000313" key="2">
    <source>
        <dbReference type="EMBL" id="MBM7416439.1"/>
    </source>
</evidence>
<dbReference type="RefSeq" id="WP_204869243.1">
    <property type="nucleotide sequence ID" value="NZ_JAFBBK010000001.1"/>
</dbReference>
<gene>
    <name evidence="2" type="ORF">JOE42_003172</name>
</gene>
<dbReference type="PROSITE" id="PS01125">
    <property type="entry name" value="ROK"/>
    <property type="match status" value="1"/>
</dbReference>
<keyword evidence="2" id="KW-0808">Transferase</keyword>
<keyword evidence="3" id="KW-1185">Reference proteome</keyword>
<protein>
    <submittedName>
        <fullName evidence="2">Glucokinase</fullName>
        <ecNumber evidence="2">2.7.1.2</ecNumber>
    </submittedName>
</protein>
<comment type="caution">
    <text evidence="2">The sequence shown here is derived from an EMBL/GenBank/DDBJ whole genome shotgun (WGS) entry which is preliminary data.</text>
</comment>
<dbReference type="Gene3D" id="3.30.420.40">
    <property type="match status" value="2"/>
</dbReference>
<dbReference type="PANTHER" id="PTHR18964:SF169">
    <property type="entry name" value="N-ACETYLMANNOSAMINE KINASE"/>
    <property type="match status" value="1"/>
</dbReference>
<dbReference type="SUPFAM" id="SSF53067">
    <property type="entry name" value="Actin-like ATPase domain"/>
    <property type="match status" value="1"/>
</dbReference>
<dbReference type="EC" id="2.7.1.2" evidence="2"/>
<accession>A0ABS2KWX0</accession>